<reference evidence="2" key="1">
    <citation type="submission" date="2022-11" db="UniProtKB">
        <authorList>
            <consortium name="WormBaseParasite"/>
        </authorList>
    </citation>
    <scope>IDENTIFICATION</scope>
</reference>
<sequence>RNLLFLNHLSYVFVEKIEIRGHEQAILRSWLDVCLTEGGLLCCKMRLHRLPPVTSQMVDDWLNYYRRLAHVQHAANAALVAVR</sequence>
<keyword evidence="1" id="KW-1185">Reference proteome</keyword>
<evidence type="ECO:0000313" key="1">
    <source>
        <dbReference type="Proteomes" id="UP000887565"/>
    </source>
</evidence>
<dbReference type="Proteomes" id="UP000887565">
    <property type="component" value="Unplaced"/>
</dbReference>
<dbReference type="AlphaFoldDB" id="A0A915JTR7"/>
<dbReference type="WBParaSite" id="nRc.2.0.1.t29207-RA">
    <property type="protein sequence ID" value="nRc.2.0.1.t29207-RA"/>
    <property type="gene ID" value="nRc.2.0.1.g29207"/>
</dbReference>
<organism evidence="1 2">
    <name type="scientific">Romanomermis culicivorax</name>
    <name type="common">Nematode worm</name>
    <dbReference type="NCBI Taxonomy" id="13658"/>
    <lineage>
        <taxon>Eukaryota</taxon>
        <taxon>Metazoa</taxon>
        <taxon>Ecdysozoa</taxon>
        <taxon>Nematoda</taxon>
        <taxon>Enoplea</taxon>
        <taxon>Dorylaimia</taxon>
        <taxon>Mermithida</taxon>
        <taxon>Mermithoidea</taxon>
        <taxon>Mermithidae</taxon>
        <taxon>Romanomermis</taxon>
    </lineage>
</organism>
<name>A0A915JTR7_ROMCU</name>
<accession>A0A915JTR7</accession>
<protein>
    <submittedName>
        <fullName evidence="2">Uncharacterized protein</fullName>
    </submittedName>
</protein>
<evidence type="ECO:0000313" key="2">
    <source>
        <dbReference type="WBParaSite" id="nRc.2.0.1.t29207-RA"/>
    </source>
</evidence>
<proteinExistence type="predicted"/>